<dbReference type="RefSeq" id="WP_199466807.1">
    <property type="nucleotide sequence ID" value="NZ_JAEMNX010000002.1"/>
</dbReference>
<dbReference type="AlphaFoldDB" id="A0A934JN88"/>
<feature type="compositionally biased region" description="Polar residues" evidence="1">
    <location>
        <begin position="313"/>
        <end position="324"/>
    </location>
</feature>
<gene>
    <name evidence="2" type="ORF">I8J31_02930</name>
</gene>
<feature type="compositionally biased region" description="Basic residues" evidence="1">
    <location>
        <begin position="357"/>
        <end position="367"/>
    </location>
</feature>
<feature type="region of interest" description="Disordered" evidence="1">
    <location>
        <begin position="307"/>
        <end position="390"/>
    </location>
</feature>
<evidence type="ECO:0000256" key="1">
    <source>
        <dbReference type="SAM" id="MobiDB-lite"/>
    </source>
</evidence>
<accession>A0A934JN88</accession>
<organism evidence="2 3">
    <name type="scientific">Marinomonas transparens</name>
    <dbReference type="NCBI Taxonomy" id="2795388"/>
    <lineage>
        <taxon>Bacteria</taxon>
        <taxon>Pseudomonadati</taxon>
        <taxon>Pseudomonadota</taxon>
        <taxon>Gammaproteobacteria</taxon>
        <taxon>Oceanospirillales</taxon>
        <taxon>Oceanospirillaceae</taxon>
        <taxon>Marinomonas</taxon>
    </lineage>
</organism>
<feature type="region of interest" description="Disordered" evidence="1">
    <location>
        <begin position="226"/>
        <end position="245"/>
    </location>
</feature>
<reference evidence="2" key="1">
    <citation type="submission" date="2020-12" db="EMBL/GenBank/DDBJ databases">
        <title>Marinomonas arctica sp. nov., a psychrotolerant bacterium isolated from the Arctic.</title>
        <authorList>
            <person name="Zhang Y."/>
        </authorList>
    </citation>
    <scope>NUCLEOTIDE SEQUENCE</scope>
    <source>
        <strain evidence="2">C1424</strain>
    </source>
</reference>
<feature type="compositionally biased region" description="Polar residues" evidence="1">
    <location>
        <begin position="372"/>
        <end position="390"/>
    </location>
</feature>
<dbReference type="PANTHER" id="PTHR21525:SF9">
    <property type="entry name" value="CHANNEL_COLICIN DOMAIN-CONTAINING PROTEIN"/>
    <property type="match status" value="1"/>
</dbReference>
<evidence type="ECO:0000313" key="2">
    <source>
        <dbReference type="EMBL" id="MBJ7536628.1"/>
    </source>
</evidence>
<sequence>MVDSIYPIALASSAEKCAKAMENLTQKIHQTTEAFQQQATKLKKIPLSKETAGERHLANAPANSVINPTIASTATSGERLPVLQSIFPSLSSAMAEVTRFTDASTKLAEGLNEVVDVVEEVKQGAGAFKEVKKGIGNLLDSFTFDKEKSSGSMKNSDRQKSKETKQNSGPKRQNKAESSKQQQSTRPQTAGSPSLGKVGELLEAIQSGMDLIDFGADVYARFSGKETSESKGETKLALPQTSAAQSSFIKSTGGSSVTSEVKTAPVSGAVSTIATGLTEAAGVFQEIEKGVGAVKQIKESVGSVLGVFKPNEESSPNSSKTPNAKKSMDRTIKRAVRSIDRLNRTIRSSNMGSAAGRGRRGGKKRGEKGRSYNRNTTNRLPNAGYQTSDKYSAKTVKTSLPAAGKATGFNRIKGLMKTLGSGAGKLFRPLNAVMQVPELASAIATGDSKEIGATAGNVAGGMGGAAAGALAGAAIGSVVPIIGTAVGGLIGSVVGGMGGSSIGEWAGSKVGGWFSEDKTDQPVPDAVSHQTKQLQEGNKAIHFAPIINLTPTGNPAYDQDVSNQVIERLKAEFAQGIMPNMDVATRADASLSDNRSS</sequence>
<dbReference type="EMBL" id="JAEMNX010000002">
    <property type="protein sequence ID" value="MBJ7536628.1"/>
    <property type="molecule type" value="Genomic_DNA"/>
</dbReference>
<name>A0A934JN88_9GAMM</name>
<feature type="compositionally biased region" description="Basic and acidic residues" evidence="1">
    <location>
        <begin position="146"/>
        <end position="165"/>
    </location>
</feature>
<feature type="compositionally biased region" description="Polar residues" evidence="1">
    <location>
        <begin position="179"/>
        <end position="192"/>
    </location>
</feature>
<feature type="region of interest" description="Disordered" evidence="1">
    <location>
        <begin position="146"/>
        <end position="195"/>
    </location>
</feature>
<protein>
    <submittedName>
        <fullName evidence="2">Uncharacterized protein</fullName>
    </submittedName>
</protein>
<keyword evidence="3" id="KW-1185">Reference proteome</keyword>
<dbReference type="PANTHER" id="PTHR21525">
    <property type="entry name" value="MOTILE SPERM PROTEIN"/>
    <property type="match status" value="1"/>
</dbReference>
<feature type="compositionally biased region" description="Basic and acidic residues" evidence="1">
    <location>
        <begin position="326"/>
        <end position="343"/>
    </location>
</feature>
<evidence type="ECO:0000313" key="3">
    <source>
        <dbReference type="Proteomes" id="UP000628710"/>
    </source>
</evidence>
<comment type="caution">
    <text evidence="2">The sequence shown here is derived from an EMBL/GenBank/DDBJ whole genome shotgun (WGS) entry which is preliminary data.</text>
</comment>
<dbReference type="Proteomes" id="UP000628710">
    <property type="component" value="Unassembled WGS sequence"/>
</dbReference>
<proteinExistence type="predicted"/>